<gene>
    <name evidence="4" type="ORF">VLY81_01305</name>
</gene>
<dbReference type="InterPro" id="IPR050570">
    <property type="entry name" value="Cell_wall_metabolism_enzyme"/>
</dbReference>
<feature type="domain" description="M23ase beta-sheet core" evidence="3">
    <location>
        <begin position="125"/>
        <end position="191"/>
    </location>
</feature>
<dbReference type="InterPro" id="IPR016047">
    <property type="entry name" value="M23ase_b-sheet_dom"/>
</dbReference>
<organism evidence="4 5">
    <name type="scientific">Geochorda subterranea</name>
    <dbReference type="NCBI Taxonomy" id="3109564"/>
    <lineage>
        <taxon>Bacteria</taxon>
        <taxon>Bacillati</taxon>
        <taxon>Bacillota</taxon>
        <taxon>Limnochordia</taxon>
        <taxon>Limnochordales</taxon>
        <taxon>Geochordaceae</taxon>
        <taxon>Geochorda</taxon>
    </lineage>
</organism>
<evidence type="ECO:0000313" key="5">
    <source>
        <dbReference type="Proteomes" id="UP001333102"/>
    </source>
</evidence>
<dbReference type="EC" id="3.4.24.-" evidence="4"/>
<name>A0ABZ1BPU8_9FIRM</name>
<keyword evidence="5" id="KW-1185">Reference proteome</keyword>
<evidence type="ECO:0000256" key="2">
    <source>
        <dbReference type="SAM" id="MobiDB-lite"/>
    </source>
</evidence>
<dbReference type="PANTHER" id="PTHR21666:SF289">
    <property type="entry name" value="L-ALA--D-GLU ENDOPEPTIDASE"/>
    <property type="match status" value="1"/>
</dbReference>
<dbReference type="GO" id="GO:0016787">
    <property type="term" value="F:hydrolase activity"/>
    <property type="evidence" value="ECO:0007669"/>
    <property type="project" value="UniProtKB-KW"/>
</dbReference>
<dbReference type="EMBL" id="CP141614">
    <property type="protein sequence ID" value="WRP14837.1"/>
    <property type="molecule type" value="Genomic_DNA"/>
</dbReference>
<feature type="region of interest" description="Disordered" evidence="2">
    <location>
        <begin position="56"/>
        <end position="86"/>
    </location>
</feature>
<dbReference type="CDD" id="cd12797">
    <property type="entry name" value="M23_peptidase"/>
    <property type="match status" value="1"/>
</dbReference>
<keyword evidence="1" id="KW-0732">Signal</keyword>
<evidence type="ECO:0000256" key="1">
    <source>
        <dbReference type="ARBA" id="ARBA00022729"/>
    </source>
</evidence>
<evidence type="ECO:0000313" key="4">
    <source>
        <dbReference type="EMBL" id="WRP14837.1"/>
    </source>
</evidence>
<dbReference type="InterPro" id="IPR011055">
    <property type="entry name" value="Dup_hybrid_motif"/>
</dbReference>
<dbReference type="Proteomes" id="UP001333102">
    <property type="component" value="Chromosome"/>
</dbReference>
<proteinExistence type="predicted"/>
<dbReference type="SUPFAM" id="SSF51261">
    <property type="entry name" value="Duplicated hybrid motif"/>
    <property type="match status" value="1"/>
</dbReference>
<keyword evidence="4" id="KW-0378">Hydrolase</keyword>
<accession>A0ABZ1BPU8</accession>
<dbReference type="RefSeq" id="WP_324669223.1">
    <property type="nucleotide sequence ID" value="NZ_CP141614.1"/>
</dbReference>
<feature type="compositionally biased region" description="Low complexity" evidence="2">
    <location>
        <begin position="73"/>
        <end position="86"/>
    </location>
</feature>
<dbReference type="Pfam" id="PF01551">
    <property type="entry name" value="Peptidase_M23"/>
    <property type="match status" value="1"/>
</dbReference>
<sequence>MSRLESRDARAALRLPLLLLLFALGLGAGWLVARWNGSAGSGAELDLTMQPTAAAEADTLPAASSRATPVESGAQATALAPTAGTAMTGGRAGLEGRLVWPADGMVVAMAGWRRHPEHGDWRYLPGLELAVPSGAPVRAAGDGRVRAVEAGSDGFTVVIEHGGDWQTVYGRLARVRVQQGQDVAAGVVIGYGPSFPEAVPALTGLYGVGDVAGGAGAAATVRGVVSFAIYHGTESVDPLGVMPAGFFRVADGSEPLPALSAPDDRGLPSVSPVGP</sequence>
<protein>
    <submittedName>
        <fullName evidence="4">M23 family metallopeptidase</fullName>
        <ecNumber evidence="4">3.4.24.-</ecNumber>
    </submittedName>
</protein>
<dbReference type="PANTHER" id="PTHR21666">
    <property type="entry name" value="PEPTIDASE-RELATED"/>
    <property type="match status" value="1"/>
</dbReference>
<reference evidence="5" key="1">
    <citation type="submission" date="2023-12" db="EMBL/GenBank/DDBJ databases">
        <title>Novel isolates from deep terrestrial aquifers shed light on the physiology and ecology of the class Limnochordia.</title>
        <authorList>
            <person name="Karnachuk O.V."/>
            <person name="Lukina A.P."/>
            <person name="Avakyan M.R."/>
            <person name="Kadnikov V."/>
            <person name="Begmatov S."/>
            <person name="Beletsky A.V."/>
            <person name="Mardanov A.V."/>
            <person name="Ravin N.V."/>
        </authorList>
    </citation>
    <scope>NUCLEOTIDE SEQUENCE [LARGE SCALE GENOMIC DNA]</scope>
    <source>
        <strain evidence="5">LN</strain>
    </source>
</reference>
<dbReference type="Gene3D" id="2.70.70.10">
    <property type="entry name" value="Glucose Permease (Domain IIA)"/>
    <property type="match status" value="1"/>
</dbReference>
<evidence type="ECO:0000259" key="3">
    <source>
        <dbReference type="Pfam" id="PF01551"/>
    </source>
</evidence>